<dbReference type="AlphaFoldDB" id="A0A917JP54"/>
<reference evidence="1" key="1">
    <citation type="journal article" date="2014" name="Int. J. Syst. Evol. Microbiol.">
        <title>Complete genome sequence of Corynebacterium casei LMG S-19264T (=DSM 44701T), isolated from a smear-ripened cheese.</title>
        <authorList>
            <consortium name="US DOE Joint Genome Institute (JGI-PGF)"/>
            <person name="Walter F."/>
            <person name="Albersmeier A."/>
            <person name="Kalinowski J."/>
            <person name="Ruckert C."/>
        </authorList>
    </citation>
    <scope>NUCLEOTIDE SEQUENCE</scope>
    <source>
        <strain evidence="1">JCM 30804</strain>
    </source>
</reference>
<gene>
    <name evidence="1" type="ORF">GCM10009332_16520</name>
</gene>
<proteinExistence type="predicted"/>
<protein>
    <recommendedName>
        <fullName evidence="3">DUF3187 family protein</fullName>
    </recommendedName>
</protein>
<evidence type="ECO:0008006" key="3">
    <source>
        <dbReference type="Google" id="ProtNLM"/>
    </source>
</evidence>
<dbReference type="Proteomes" id="UP000613743">
    <property type="component" value="Unassembled WGS sequence"/>
</dbReference>
<evidence type="ECO:0000313" key="1">
    <source>
        <dbReference type="EMBL" id="GGI79858.1"/>
    </source>
</evidence>
<organism evidence="1 2">
    <name type="scientific">Shewanella gelidii</name>
    <dbReference type="NCBI Taxonomy" id="1642821"/>
    <lineage>
        <taxon>Bacteria</taxon>
        <taxon>Pseudomonadati</taxon>
        <taxon>Pseudomonadota</taxon>
        <taxon>Gammaproteobacteria</taxon>
        <taxon>Alteromonadales</taxon>
        <taxon>Shewanellaceae</taxon>
        <taxon>Shewanella</taxon>
    </lineage>
</organism>
<evidence type="ECO:0000313" key="2">
    <source>
        <dbReference type="Proteomes" id="UP000613743"/>
    </source>
</evidence>
<sequence>MVAKPDASSSDFGPLLIRAQAPLQSSSVSTKIRNAFQSVNHEVYASASMASIWAINDDYTMDYYQNDLQFGGQYAFESGTKIELTYLYRFAANNHLDSLSIAFHDAIGLGQNGREDVDKHRFVIDAPNYIDAPITDFANETLNNVWELYFEQNLYQSAPDSLGAHHALSLGATLFYNYVGHGPFADHSFEQSAQLNYSVNFDHQHYLYTLASLSHRDSTDIENFRFKEWTYSLGAGYQYRYDDKHSFLAEMQIYEGIARDLEDLKESVYEFTLGYRYHYKQGAFEIAMIENVINADNSADIAFTFAYRHRL</sequence>
<dbReference type="InterPro" id="IPR021523">
    <property type="entry name" value="DUF3187"/>
</dbReference>
<name>A0A917JP54_9GAMM</name>
<keyword evidence="2" id="KW-1185">Reference proteome</keyword>
<reference evidence="1" key="2">
    <citation type="submission" date="2020-09" db="EMBL/GenBank/DDBJ databases">
        <authorList>
            <person name="Sun Q."/>
            <person name="Ohkuma M."/>
        </authorList>
    </citation>
    <scope>NUCLEOTIDE SEQUENCE</scope>
    <source>
        <strain evidence="1">JCM 30804</strain>
    </source>
</reference>
<accession>A0A917JP54</accession>
<dbReference type="EMBL" id="BMPZ01000003">
    <property type="protein sequence ID" value="GGI79858.1"/>
    <property type="molecule type" value="Genomic_DNA"/>
</dbReference>
<dbReference type="Pfam" id="PF11383">
    <property type="entry name" value="DUF3187"/>
    <property type="match status" value="1"/>
</dbReference>
<comment type="caution">
    <text evidence="1">The sequence shown here is derived from an EMBL/GenBank/DDBJ whole genome shotgun (WGS) entry which is preliminary data.</text>
</comment>